<dbReference type="EMBL" id="CP134186">
    <property type="protein sequence ID" value="WPB00104.1"/>
    <property type="molecule type" value="Genomic_DNA"/>
</dbReference>
<dbReference type="AlphaFoldDB" id="A0A2G5I5J2"/>
<feature type="compositionally biased region" description="Basic and acidic residues" evidence="3">
    <location>
        <begin position="483"/>
        <end position="506"/>
    </location>
</feature>
<dbReference type="PROSITE" id="PS50102">
    <property type="entry name" value="RRM"/>
    <property type="match status" value="1"/>
</dbReference>
<dbReference type="Proteomes" id="UP000230605">
    <property type="component" value="Chromosome 3"/>
</dbReference>
<evidence type="ECO:0000259" key="4">
    <source>
        <dbReference type="PROSITE" id="PS50102"/>
    </source>
</evidence>
<feature type="compositionally biased region" description="Basic and acidic residues" evidence="3">
    <location>
        <begin position="44"/>
        <end position="55"/>
    </location>
</feature>
<dbReference type="SMART" id="SM00360">
    <property type="entry name" value="RRM"/>
    <property type="match status" value="1"/>
</dbReference>
<dbReference type="InterPro" id="IPR000504">
    <property type="entry name" value="RRM_dom"/>
</dbReference>
<gene>
    <name evidence="5" type="ORF">CB0940_02946</name>
    <name evidence="6" type="ORF">RHO25_004723</name>
</gene>
<feature type="region of interest" description="Disordered" evidence="3">
    <location>
        <begin position="554"/>
        <end position="582"/>
    </location>
</feature>
<evidence type="ECO:0000313" key="8">
    <source>
        <dbReference type="Proteomes" id="UP001302367"/>
    </source>
</evidence>
<feature type="compositionally biased region" description="Basic and acidic residues" evidence="3">
    <location>
        <begin position="283"/>
        <end position="297"/>
    </location>
</feature>
<dbReference type="PANTHER" id="PTHR23236">
    <property type="entry name" value="EUKARYOTIC TRANSLATION INITIATION FACTOR 4B/4H"/>
    <property type="match status" value="1"/>
</dbReference>
<feature type="compositionally biased region" description="Low complexity" evidence="3">
    <location>
        <begin position="376"/>
        <end position="389"/>
    </location>
</feature>
<dbReference type="GO" id="GO:0003723">
    <property type="term" value="F:RNA binding"/>
    <property type="evidence" value="ECO:0007669"/>
    <property type="project" value="UniProtKB-UniRule"/>
</dbReference>
<dbReference type="OrthoDB" id="48651at2759"/>
<feature type="compositionally biased region" description="Basic and acidic residues" evidence="3">
    <location>
        <begin position="255"/>
        <end position="269"/>
    </location>
</feature>
<organism evidence="5 7">
    <name type="scientific">Cercospora beticola</name>
    <name type="common">Sugarbeet leaf spot fungus</name>
    <dbReference type="NCBI Taxonomy" id="122368"/>
    <lineage>
        <taxon>Eukaryota</taxon>
        <taxon>Fungi</taxon>
        <taxon>Dikarya</taxon>
        <taxon>Ascomycota</taxon>
        <taxon>Pezizomycotina</taxon>
        <taxon>Dothideomycetes</taxon>
        <taxon>Dothideomycetidae</taxon>
        <taxon>Mycosphaerellales</taxon>
        <taxon>Mycosphaerellaceae</taxon>
        <taxon>Cercospora</taxon>
    </lineage>
</organism>
<dbReference type="InterPro" id="IPR035979">
    <property type="entry name" value="RBD_domain_sf"/>
</dbReference>
<dbReference type="SUPFAM" id="SSF54928">
    <property type="entry name" value="RNA-binding domain, RBD"/>
    <property type="match status" value="1"/>
</dbReference>
<sequence>MAPKKKQEKMALGDFLTNQSLGSWADEMESAPLPSMPASSGYGTRDRGDRGDRAPPGEGRAFTTSSWERSASGIGGGGGFGGDRGAGGMGPRGSMDDRPRYDRDPIPFPTKPPYTAHLGNLDYNVTSVDLEQFLADCNVTVVRLMEDKIDRKPKGFGYAEFGSPEGLQKALDRSETNFMGRNIKISVADPPRNDRADSNRDFSDWSRKGPLPDLPSQGRQPSRGFERRGPPGGFDNMSDAGSERGPGRRPGFFEGDGKTRDFSNWERKGPLSPVPGQGAPLRDGGRVREAGGPRGDRGGASWGEGQSDAGSRPPRREYERPQAPERTPTAAESDNQWRSKMKPDAPATPDVSTPTSPAQEAPKERPRLNLAKRTVSTSEGGEAGGSTPSDAKASPFGAARPIDTAAREKEVEEKRQLAIRQKEEADAKAREEKASKDADQRAARADRADRGQAAEKAAPGGDARNEQRRPSRQQNGGNSWRGKPRDGQDGKQNAKENGDAAQKERPSFSVLSGEGEEGDLDAPDADANGTIVADKEVKPQEPVVVAGEATETTAEALEDDGWSTVPAKAKNNRRGGGRAIAS</sequence>
<protein>
    <submittedName>
        <fullName evidence="5">Putative RNA-binding protein sce3</fullName>
    </submittedName>
</protein>
<feature type="compositionally biased region" description="Basic and acidic residues" evidence="3">
    <location>
        <begin position="94"/>
        <end position="105"/>
    </location>
</feature>
<evidence type="ECO:0000256" key="3">
    <source>
        <dbReference type="SAM" id="MobiDB-lite"/>
    </source>
</evidence>
<dbReference type="Gene3D" id="3.30.70.330">
    <property type="match status" value="1"/>
</dbReference>
<feature type="region of interest" description="Disordered" evidence="3">
    <location>
        <begin position="26"/>
        <end position="105"/>
    </location>
</feature>
<keyword evidence="1 2" id="KW-0694">RNA-binding</keyword>
<accession>A0A2G5I5J2</accession>
<dbReference type="InterPro" id="IPR012677">
    <property type="entry name" value="Nucleotide-bd_a/b_plait_sf"/>
</dbReference>
<evidence type="ECO:0000256" key="1">
    <source>
        <dbReference type="ARBA" id="ARBA00022884"/>
    </source>
</evidence>
<dbReference type="EMBL" id="LKMD01000101">
    <property type="protein sequence ID" value="PIB00080.1"/>
    <property type="molecule type" value="Genomic_DNA"/>
</dbReference>
<evidence type="ECO:0000256" key="2">
    <source>
        <dbReference type="PROSITE-ProRule" id="PRU00176"/>
    </source>
</evidence>
<feature type="compositionally biased region" description="Gly residues" evidence="3">
    <location>
        <begin position="73"/>
        <end position="91"/>
    </location>
</feature>
<feature type="compositionally biased region" description="Acidic residues" evidence="3">
    <location>
        <begin position="514"/>
        <end position="524"/>
    </location>
</feature>
<evidence type="ECO:0000313" key="5">
    <source>
        <dbReference type="EMBL" id="PIB00080.1"/>
    </source>
</evidence>
<feature type="domain" description="RRM" evidence="4">
    <location>
        <begin position="114"/>
        <end position="190"/>
    </location>
</feature>
<proteinExistence type="predicted"/>
<dbReference type="Pfam" id="PF00076">
    <property type="entry name" value="RRM_1"/>
    <property type="match status" value="1"/>
</dbReference>
<reference evidence="6 8" key="2">
    <citation type="submission" date="2023-09" db="EMBL/GenBank/DDBJ databases">
        <title>Complete-Gapless Cercospora beticola genome.</title>
        <authorList>
            <person name="Wyatt N.A."/>
            <person name="Spanner R.E."/>
            <person name="Bolton M.D."/>
        </authorList>
    </citation>
    <scope>NUCLEOTIDE SEQUENCE [LARGE SCALE GENOMIC DNA]</scope>
    <source>
        <strain evidence="6">Cb09-40</strain>
    </source>
</reference>
<name>A0A2G5I5J2_CERBT</name>
<dbReference type="Proteomes" id="UP001302367">
    <property type="component" value="Chromosome 3"/>
</dbReference>
<dbReference type="PANTHER" id="PTHR23236:SF11">
    <property type="entry name" value="EUKARYOTIC TRANSLATION INITIATION FACTOR 4H"/>
    <property type="match status" value="1"/>
</dbReference>
<feature type="compositionally biased region" description="Basic and acidic residues" evidence="3">
    <location>
        <begin position="405"/>
        <end position="453"/>
    </location>
</feature>
<feature type="region of interest" description="Disordered" evidence="3">
    <location>
        <begin position="182"/>
        <end position="527"/>
    </location>
</feature>
<keyword evidence="8" id="KW-1185">Reference proteome</keyword>
<feature type="compositionally biased region" description="Basic and acidic residues" evidence="3">
    <location>
        <begin position="191"/>
        <end position="207"/>
    </location>
</feature>
<evidence type="ECO:0000313" key="6">
    <source>
        <dbReference type="EMBL" id="WPB00104.1"/>
    </source>
</evidence>
<feature type="compositionally biased region" description="Basic and acidic residues" evidence="3">
    <location>
        <begin position="314"/>
        <end position="323"/>
    </location>
</feature>
<dbReference type="GO" id="GO:0005730">
    <property type="term" value="C:nucleolus"/>
    <property type="evidence" value="ECO:0007669"/>
    <property type="project" value="TreeGrafter"/>
</dbReference>
<reference evidence="5 7" key="1">
    <citation type="submission" date="2015-10" db="EMBL/GenBank/DDBJ databases">
        <title>The cercosporin biosynthetic gene cluster was horizontally transferred to several fungal lineages and shown to be expanded in Cercospora beticola based on microsynteny with recipient genomes.</title>
        <authorList>
            <person name="De Jonge R."/>
            <person name="Ebert M.K."/>
            <person name="Suttle J.C."/>
            <person name="Jurick Ii W.M."/>
            <person name="Secor G.A."/>
            <person name="Thomma B.P."/>
            <person name="Van De Peer Y."/>
            <person name="Bolton M.D."/>
        </authorList>
    </citation>
    <scope>NUCLEOTIDE SEQUENCE [LARGE SCALE GENOMIC DNA]</scope>
    <source>
        <strain evidence="5 7">09-40</strain>
    </source>
</reference>
<evidence type="ECO:0000313" key="7">
    <source>
        <dbReference type="Proteomes" id="UP000230605"/>
    </source>
</evidence>